<organism evidence="1 2">
    <name type="scientific">Roseospira goensis</name>
    <dbReference type="NCBI Taxonomy" id="391922"/>
    <lineage>
        <taxon>Bacteria</taxon>
        <taxon>Pseudomonadati</taxon>
        <taxon>Pseudomonadota</taxon>
        <taxon>Alphaproteobacteria</taxon>
        <taxon>Rhodospirillales</taxon>
        <taxon>Rhodospirillaceae</taxon>
        <taxon>Roseospira</taxon>
    </lineage>
</organism>
<dbReference type="RefSeq" id="WP_184438251.1">
    <property type="nucleotide sequence ID" value="NZ_JACIGI010000078.1"/>
</dbReference>
<evidence type="ECO:0000313" key="1">
    <source>
        <dbReference type="EMBL" id="MBB4287977.1"/>
    </source>
</evidence>
<accession>A0A7W6S3C5</accession>
<dbReference type="AlphaFoldDB" id="A0A7W6S3C5"/>
<evidence type="ECO:0000313" key="2">
    <source>
        <dbReference type="Proteomes" id="UP000555728"/>
    </source>
</evidence>
<dbReference type="Proteomes" id="UP000555728">
    <property type="component" value="Unassembled WGS sequence"/>
</dbReference>
<dbReference type="EMBL" id="JACIGI010000078">
    <property type="protein sequence ID" value="MBB4287977.1"/>
    <property type="molecule type" value="Genomic_DNA"/>
</dbReference>
<sequence length="84" mass="9226">MIDLQSRRTRALEDVAAEAERAATKHRPMAGAHEGWAVIKEELDELWEHVRADTGRSAAARREAVQIAAMAIRYITDVTEGGAA</sequence>
<name>A0A7W6S3C5_9PROT</name>
<protein>
    <submittedName>
        <fullName evidence="1">Uncharacterized protein</fullName>
    </submittedName>
</protein>
<comment type="caution">
    <text evidence="1">The sequence shown here is derived from an EMBL/GenBank/DDBJ whole genome shotgun (WGS) entry which is preliminary data.</text>
</comment>
<keyword evidence="2" id="KW-1185">Reference proteome</keyword>
<gene>
    <name evidence="1" type="ORF">GGD88_003745</name>
</gene>
<proteinExistence type="predicted"/>
<reference evidence="1 2" key="1">
    <citation type="submission" date="2020-08" db="EMBL/GenBank/DDBJ databases">
        <title>Genome sequencing of Purple Non-Sulfur Bacteria from various extreme environments.</title>
        <authorList>
            <person name="Mayer M."/>
        </authorList>
    </citation>
    <scope>NUCLEOTIDE SEQUENCE [LARGE SCALE GENOMIC DNA]</scope>
    <source>
        <strain evidence="1 2">JA135</strain>
    </source>
</reference>